<sequence>MIFSPTDGIDVAFRLGDLHTDNVIAKKIIEVGSALVATPEFIAQFDKPETLPDLAHFRYATWGNSCSVGSLNIFTAPIPPLTMSFTSNDLQVVLHYVLQGLAIGILPPYAVQEALQAGELVEIFTNQPKKRHNVHLIYPSHKHPSAVLKAFVEFCLKH</sequence>
<dbReference type="Gene3D" id="3.40.190.290">
    <property type="match status" value="1"/>
</dbReference>
<dbReference type="InterPro" id="IPR058163">
    <property type="entry name" value="LysR-type_TF_proteobact-type"/>
</dbReference>
<dbReference type="RefSeq" id="WP_194811505.1">
    <property type="nucleotide sequence ID" value="NZ_CP063056.1"/>
</dbReference>
<gene>
    <name evidence="3" type="ORF">IHV77_08315</name>
</gene>
<dbReference type="PANTHER" id="PTHR30537">
    <property type="entry name" value="HTH-TYPE TRANSCRIPTIONAL REGULATOR"/>
    <property type="match status" value="1"/>
</dbReference>
<dbReference type="PANTHER" id="PTHR30537:SF5">
    <property type="entry name" value="HTH-TYPE TRANSCRIPTIONAL ACTIVATOR TTDR-RELATED"/>
    <property type="match status" value="1"/>
</dbReference>
<proteinExistence type="inferred from homology"/>
<evidence type="ECO:0000259" key="2">
    <source>
        <dbReference type="Pfam" id="PF03466"/>
    </source>
</evidence>
<evidence type="ECO:0000256" key="1">
    <source>
        <dbReference type="ARBA" id="ARBA00009437"/>
    </source>
</evidence>
<dbReference type="SUPFAM" id="SSF53850">
    <property type="entry name" value="Periplasmic binding protein-like II"/>
    <property type="match status" value="1"/>
</dbReference>
<reference evidence="3 4" key="1">
    <citation type="submission" date="2020-10" db="EMBL/GenBank/DDBJ databases">
        <title>Genome Sequencing of Rodentibacter spp. strain DSM111151.</title>
        <authorList>
            <person name="Benga L."/>
            <person name="Lautwein T."/>
        </authorList>
    </citation>
    <scope>NUCLEOTIDE SEQUENCE [LARGE SCALE GENOMIC DNA]</scope>
    <source>
        <strain evidence="3 4">DSM 111151</strain>
    </source>
</reference>
<comment type="similarity">
    <text evidence="1">Belongs to the LysR transcriptional regulatory family.</text>
</comment>
<evidence type="ECO:0000313" key="3">
    <source>
        <dbReference type="EMBL" id="QPB41921.1"/>
    </source>
</evidence>
<keyword evidence="4" id="KW-1185">Reference proteome</keyword>
<dbReference type="InterPro" id="IPR005119">
    <property type="entry name" value="LysR_subst-bd"/>
</dbReference>
<name>A0ABX6UXI8_9PAST</name>
<protein>
    <recommendedName>
        <fullName evidence="2">LysR substrate-binding domain-containing protein</fullName>
    </recommendedName>
</protein>
<dbReference type="EMBL" id="CP063056">
    <property type="protein sequence ID" value="QPB41921.1"/>
    <property type="molecule type" value="Genomic_DNA"/>
</dbReference>
<feature type="domain" description="LysR substrate-binding" evidence="2">
    <location>
        <begin position="7"/>
        <end position="157"/>
    </location>
</feature>
<evidence type="ECO:0000313" key="4">
    <source>
        <dbReference type="Proteomes" id="UP000663069"/>
    </source>
</evidence>
<dbReference type="Pfam" id="PF03466">
    <property type="entry name" value="LysR_substrate"/>
    <property type="match status" value="1"/>
</dbReference>
<organism evidence="3 4">
    <name type="scientific">Rodentibacter haemolyticus</name>
    <dbReference type="NCBI Taxonomy" id="2778911"/>
    <lineage>
        <taxon>Bacteria</taxon>
        <taxon>Pseudomonadati</taxon>
        <taxon>Pseudomonadota</taxon>
        <taxon>Gammaproteobacteria</taxon>
        <taxon>Pasteurellales</taxon>
        <taxon>Pasteurellaceae</taxon>
        <taxon>Rodentibacter</taxon>
    </lineage>
</organism>
<accession>A0ABX6UXI8</accession>
<dbReference type="Proteomes" id="UP000663069">
    <property type="component" value="Chromosome"/>
</dbReference>